<dbReference type="InterPro" id="IPR027477">
    <property type="entry name" value="Succ_DH/fumarate_Rdtase_cat_sf"/>
</dbReference>
<evidence type="ECO:0000259" key="3">
    <source>
        <dbReference type="Pfam" id="PF00890"/>
    </source>
</evidence>
<keyword evidence="1" id="KW-0285">Flavoprotein</keyword>
<organism evidence="4 5">
    <name type="scientific">Nocardioides humi</name>
    <dbReference type="NCBI Taxonomy" id="449461"/>
    <lineage>
        <taxon>Bacteria</taxon>
        <taxon>Bacillati</taxon>
        <taxon>Actinomycetota</taxon>
        <taxon>Actinomycetes</taxon>
        <taxon>Propionibacteriales</taxon>
        <taxon>Nocardioidaceae</taxon>
        <taxon>Nocardioides</taxon>
    </lineage>
</organism>
<dbReference type="EMBL" id="BAAAOR010000002">
    <property type="protein sequence ID" value="GAA1502542.1"/>
    <property type="molecule type" value="Genomic_DNA"/>
</dbReference>
<accession>A0ABN1ZR98</accession>
<reference evidence="4 5" key="1">
    <citation type="journal article" date="2019" name="Int. J. Syst. Evol. Microbiol.">
        <title>The Global Catalogue of Microorganisms (GCM) 10K type strain sequencing project: providing services to taxonomists for standard genome sequencing and annotation.</title>
        <authorList>
            <consortium name="The Broad Institute Genomics Platform"/>
            <consortium name="The Broad Institute Genome Sequencing Center for Infectious Disease"/>
            <person name="Wu L."/>
            <person name="Ma J."/>
        </authorList>
    </citation>
    <scope>NUCLEOTIDE SEQUENCE [LARGE SCALE GENOMIC DNA]</scope>
    <source>
        <strain evidence="4 5">JCM 14942</strain>
    </source>
</reference>
<gene>
    <name evidence="4" type="ORF">GCM10009788_02210</name>
</gene>
<name>A0ABN1ZR98_9ACTN</name>
<dbReference type="InterPro" id="IPR006311">
    <property type="entry name" value="TAT_signal"/>
</dbReference>
<evidence type="ECO:0000256" key="1">
    <source>
        <dbReference type="ARBA" id="ARBA00022630"/>
    </source>
</evidence>
<dbReference type="InterPro" id="IPR036188">
    <property type="entry name" value="FAD/NAD-bd_sf"/>
</dbReference>
<dbReference type="Proteomes" id="UP001500842">
    <property type="component" value="Unassembled WGS sequence"/>
</dbReference>
<proteinExistence type="predicted"/>
<dbReference type="RefSeq" id="WP_141003626.1">
    <property type="nucleotide sequence ID" value="NZ_BAAAOR010000002.1"/>
</dbReference>
<dbReference type="Pfam" id="PF00890">
    <property type="entry name" value="FAD_binding_2"/>
    <property type="match status" value="1"/>
</dbReference>
<dbReference type="InterPro" id="IPR014614">
    <property type="entry name" value="KsdD_DH"/>
</dbReference>
<sequence>MASALDPEITRRTAARAGLTAAGAVGLTAALGTPARAAPWQESGTSADVIVVGHGLAGLVAASEIAAKGKRVLLLDQEGEQSIGGQAHWSLGGLFFVDSTEQKLNGIKDSLDLARQDWFGTAQFGRGVTDPLGQDYWAAKWAEAYLEFAHHEKRAWLASLGMGWVPLVGWAERGGQLADGAGNSVPRFHLTLGTGPAVVAPFEKKVRAAYAQGLIGFRFRHRVDEVVVEGGRVVGVRGKRLVPTSAPRGVQTSREVVGDFELTAGHVLVTSGGIGGNQDLVRQNWPARLGTPPASMVTGVPAHVDGRMIGITEQAGGRVVNADRMWHYVEGMRNWNPIWPGHGIRIIPGPSSFWFDGNGRRFPTPGIPGYDSLEQLRMIRASGFDYSWFVLDKTIIEKEFVLSGSEQNRYLTAKNMAGFLLERTINGMQKEVRDFLDNGEDFVVADNLDDLAAGMNRLVGTDLIDAAELRRQIVARDREVDNPFTKDVQVMGIRNAQKTLADSLVRTAQPHRLLDKQHAPLIAIRCNILTRKTLGGLQTNLKGQVMGADGQPVPGLWAAGEVAGFGGGGVHGQGSLEGTFLGGCIFSGREAGRAIAAA</sequence>
<dbReference type="PIRSF" id="PIRSF036654">
    <property type="entry name" value="UCP036654"/>
    <property type="match status" value="1"/>
</dbReference>
<dbReference type="InterPro" id="IPR003953">
    <property type="entry name" value="FAD-dep_OxRdtase_2_FAD-bd"/>
</dbReference>
<dbReference type="SUPFAM" id="SSF51905">
    <property type="entry name" value="FAD/NAD(P)-binding domain"/>
    <property type="match status" value="1"/>
</dbReference>
<keyword evidence="5" id="KW-1185">Reference proteome</keyword>
<evidence type="ECO:0000313" key="4">
    <source>
        <dbReference type="EMBL" id="GAA1502542.1"/>
    </source>
</evidence>
<dbReference type="PANTHER" id="PTHR43260">
    <property type="entry name" value="3-KETOSTEROID-DELTA-1-DEHYDROGENASE"/>
    <property type="match status" value="1"/>
</dbReference>
<dbReference type="Gene3D" id="3.90.700.10">
    <property type="entry name" value="Succinate dehydrogenase/fumarate reductase flavoprotein, catalytic domain"/>
    <property type="match status" value="1"/>
</dbReference>
<dbReference type="PROSITE" id="PS51318">
    <property type="entry name" value="TAT"/>
    <property type="match status" value="1"/>
</dbReference>
<evidence type="ECO:0000313" key="5">
    <source>
        <dbReference type="Proteomes" id="UP001500842"/>
    </source>
</evidence>
<dbReference type="Gene3D" id="3.50.50.60">
    <property type="entry name" value="FAD/NAD(P)-binding domain"/>
    <property type="match status" value="1"/>
</dbReference>
<protein>
    <submittedName>
        <fullName evidence="4">FAD-binding dehydrogenase</fullName>
    </submittedName>
</protein>
<dbReference type="NCBIfam" id="NF009472">
    <property type="entry name" value="PRK12834.1"/>
    <property type="match status" value="1"/>
</dbReference>
<feature type="domain" description="FAD-dependent oxidoreductase 2 FAD-binding" evidence="3">
    <location>
        <begin position="48"/>
        <end position="581"/>
    </location>
</feature>
<keyword evidence="2" id="KW-0560">Oxidoreductase</keyword>
<dbReference type="PANTHER" id="PTHR43260:SF1">
    <property type="entry name" value="KSDD-LIKE STEROID DEHYDROGENASE RV0785"/>
    <property type="match status" value="1"/>
</dbReference>
<evidence type="ECO:0000256" key="2">
    <source>
        <dbReference type="ARBA" id="ARBA00023002"/>
    </source>
</evidence>
<comment type="caution">
    <text evidence="4">The sequence shown here is derived from an EMBL/GenBank/DDBJ whole genome shotgun (WGS) entry which is preliminary data.</text>
</comment>